<dbReference type="Proteomes" id="UP001500221">
    <property type="component" value="Unassembled WGS sequence"/>
</dbReference>
<keyword evidence="2" id="KW-1185">Reference proteome</keyword>
<comment type="caution">
    <text evidence="1">The sequence shown here is derived from an EMBL/GenBank/DDBJ whole genome shotgun (WGS) entry which is preliminary data.</text>
</comment>
<reference evidence="2" key="1">
    <citation type="journal article" date="2019" name="Int. J. Syst. Evol. Microbiol.">
        <title>The Global Catalogue of Microorganisms (GCM) 10K type strain sequencing project: providing services to taxonomists for standard genome sequencing and annotation.</title>
        <authorList>
            <consortium name="The Broad Institute Genomics Platform"/>
            <consortium name="The Broad Institute Genome Sequencing Center for Infectious Disease"/>
            <person name="Wu L."/>
            <person name="Ma J."/>
        </authorList>
    </citation>
    <scope>NUCLEOTIDE SEQUENCE [LARGE SCALE GENOMIC DNA]</scope>
    <source>
        <strain evidence="2">JCM 18459</strain>
    </source>
</reference>
<protein>
    <submittedName>
        <fullName evidence="1">Uncharacterized protein</fullName>
    </submittedName>
</protein>
<name>A0ABP9PPG4_9ACTN</name>
<sequence>MRVARAAFAGVALVVVGLWLRDFLPASEDDLEGRVDDLPAVLDVVATESSGDDGLPFPLMRIGNGVDVVLRTDSDARAVAEVLDAYADDVDDGDVDAVSVSLRDRDATLVACCDGWPDDAAVTDFLAAAHDPVVRSYSRVVRPEGSDVEVELEPLAFADVVARLDAHRGVGPAGWVRVGSGGFSLTWNDGLDAERLARLEARTELVIRLDDELGLAEAHVSDRGPLALRLDDPDDELAARRLLAGVEDRAVVGTVRLREWWIRSE</sequence>
<organism evidence="1 2">
    <name type="scientific">Nocardioides marinquilinus</name>
    <dbReference type="NCBI Taxonomy" id="1210400"/>
    <lineage>
        <taxon>Bacteria</taxon>
        <taxon>Bacillati</taxon>
        <taxon>Actinomycetota</taxon>
        <taxon>Actinomycetes</taxon>
        <taxon>Propionibacteriales</taxon>
        <taxon>Nocardioidaceae</taxon>
        <taxon>Nocardioides</taxon>
    </lineage>
</organism>
<proteinExistence type="predicted"/>
<evidence type="ECO:0000313" key="1">
    <source>
        <dbReference type="EMBL" id="GAA5150028.1"/>
    </source>
</evidence>
<evidence type="ECO:0000313" key="2">
    <source>
        <dbReference type="Proteomes" id="UP001500221"/>
    </source>
</evidence>
<gene>
    <name evidence="1" type="ORF">GCM10023340_26280</name>
</gene>
<dbReference type="EMBL" id="BAABKG010000003">
    <property type="protein sequence ID" value="GAA5150028.1"/>
    <property type="molecule type" value="Genomic_DNA"/>
</dbReference>
<accession>A0ABP9PPG4</accession>